<keyword evidence="4 5" id="KW-0472">Membrane</keyword>
<organism evidence="6 7">
    <name type="scientific">Mycobacterium paraterrae</name>
    <dbReference type="NCBI Taxonomy" id="577492"/>
    <lineage>
        <taxon>Bacteria</taxon>
        <taxon>Bacillati</taxon>
        <taxon>Actinomycetota</taxon>
        <taxon>Actinomycetes</taxon>
        <taxon>Mycobacteriales</taxon>
        <taxon>Mycobacteriaceae</taxon>
        <taxon>Mycobacterium</taxon>
    </lineage>
</organism>
<evidence type="ECO:0000313" key="6">
    <source>
        <dbReference type="EMBL" id="UMB69549.1"/>
    </source>
</evidence>
<keyword evidence="7" id="KW-1185">Reference proteome</keyword>
<dbReference type="InterPro" id="IPR032808">
    <property type="entry name" value="DoxX"/>
</dbReference>
<proteinExistence type="predicted"/>
<keyword evidence="2 5" id="KW-0812">Transmembrane</keyword>
<gene>
    <name evidence="6" type="ORF">MKK62_24975</name>
</gene>
<evidence type="ECO:0000256" key="4">
    <source>
        <dbReference type="ARBA" id="ARBA00023136"/>
    </source>
</evidence>
<keyword evidence="3 5" id="KW-1133">Transmembrane helix</keyword>
<dbReference type="Proteomes" id="UP001055336">
    <property type="component" value="Chromosome"/>
</dbReference>
<dbReference type="RefSeq" id="WP_240261281.1">
    <property type="nucleotide sequence ID" value="NZ_CP092488.2"/>
</dbReference>
<evidence type="ECO:0000256" key="5">
    <source>
        <dbReference type="SAM" id="Phobius"/>
    </source>
</evidence>
<dbReference type="EMBL" id="CP092488">
    <property type="protein sequence ID" value="UMB69549.1"/>
    <property type="molecule type" value="Genomic_DNA"/>
</dbReference>
<name>A0ABY3VJH7_9MYCO</name>
<evidence type="ECO:0000256" key="3">
    <source>
        <dbReference type="ARBA" id="ARBA00022989"/>
    </source>
</evidence>
<evidence type="ECO:0000256" key="2">
    <source>
        <dbReference type="ARBA" id="ARBA00022692"/>
    </source>
</evidence>
<protein>
    <submittedName>
        <fullName evidence="6">DoxX family protein</fullName>
    </submittedName>
</protein>
<feature type="transmembrane region" description="Helical" evidence="5">
    <location>
        <begin position="71"/>
        <end position="91"/>
    </location>
</feature>
<feature type="transmembrane region" description="Helical" evidence="5">
    <location>
        <begin position="6"/>
        <end position="26"/>
    </location>
</feature>
<accession>A0ABY3VJH7</accession>
<comment type="subcellular location">
    <subcellularLocation>
        <location evidence="1">Membrane</location>
        <topology evidence="1">Multi-pass membrane protein</topology>
    </subcellularLocation>
</comment>
<reference evidence="6" key="1">
    <citation type="submission" date="2022-08" db="EMBL/GenBank/DDBJ databases">
        <title>Whole genome sequencing of non-tuberculosis mycobacteria type-strains.</title>
        <authorList>
            <person name="Igarashi Y."/>
            <person name="Osugi A."/>
            <person name="Mitarai S."/>
        </authorList>
    </citation>
    <scope>NUCLEOTIDE SEQUENCE</scope>
    <source>
        <strain evidence="6">DSM 45127</strain>
    </source>
</reference>
<evidence type="ECO:0000313" key="7">
    <source>
        <dbReference type="Proteomes" id="UP001055336"/>
    </source>
</evidence>
<sequence length="126" mass="13114">MNIALWITSGLLAVAYLAVGGMKVALPKERLAENPNLSAVTEEYSESAIKLIGAVEVAGALGLILPWATGIAVVLTPAAAIGLVLLQLGAAQFHGRRKEYKQWPVNGAFAALAAFIAAGRIAQLIH</sequence>
<feature type="transmembrane region" description="Helical" evidence="5">
    <location>
        <begin position="103"/>
        <end position="125"/>
    </location>
</feature>
<evidence type="ECO:0000256" key="1">
    <source>
        <dbReference type="ARBA" id="ARBA00004141"/>
    </source>
</evidence>
<dbReference type="Pfam" id="PF13564">
    <property type="entry name" value="DoxX_2"/>
    <property type="match status" value="1"/>
</dbReference>